<keyword evidence="1" id="KW-1015">Disulfide bond</keyword>
<evidence type="ECO:0000256" key="4">
    <source>
        <dbReference type="SAM" id="Phobius"/>
    </source>
</evidence>
<evidence type="ECO:0000256" key="2">
    <source>
        <dbReference type="PROSITE-ProRule" id="PRU00196"/>
    </source>
</evidence>
<dbReference type="InterPro" id="IPR036179">
    <property type="entry name" value="Ig-like_dom_sf"/>
</dbReference>
<feature type="region of interest" description="Disordered" evidence="3">
    <location>
        <begin position="255"/>
        <end position="291"/>
    </location>
</feature>
<dbReference type="SMART" id="SM00202">
    <property type="entry name" value="SR"/>
    <property type="match status" value="1"/>
</dbReference>
<accession>A0AAD3N641</accession>
<dbReference type="EMBL" id="BRZM01000082">
    <property type="protein sequence ID" value="GLD65690.1"/>
    <property type="molecule type" value="Genomic_DNA"/>
</dbReference>
<dbReference type="AlphaFoldDB" id="A0AAD3N641"/>
<feature type="compositionally biased region" description="Acidic residues" evidence="3">
    <location>
        <begin position="133"/>
        <end position="144"/>
    </location>
</feature>
<comment type="caution">
    <text evidence="2">Lacks conserved residue(s) required for the propagation of feature annotation.</text>
</comment>
<keyword evidence="4" id="KW-1133">Transmembrane helix</keyword>
<dbReference type="InterPro" id="IPR036772">
    <property type="entry name" value="SRCR-like_dom_sf"/>
</dbReference>
<keyword evidence="4" id="KW-0812">Transmembrane</keyword>
<dbReference type="Pfam" id="PF13873">
    <property type="entry name" value="Myb_DNA-bind_5"/>
    <property type="match status" value="1"/>
</dbReference>
<evidence type="ECO:0000256" key="1">
    <source>
        <dbReference type="ARBA" id="ARBA00023157"/>
    </source>
</evidence>
<feature type="transmembrane region" description="Helical" evidence="4">
    <location>
        <begin position="650"/>
        <end position="670"/>
    </location>
</feature>
<name>A0AAD3N641_LATJO</name>
<proteinExistence type="predicted"/>
<dbReference type="GO" id="GO:0016020">
    <property type="term" value="C:membrane"/>
    <property type="evidence" value="ECO:0007669"/>
    <property type="project" value="InterPro"/>
</dbReference>
<dbReference type="InterPro" id="IPR007110">
    <property type="entry name" value="Ig-like_dom"/>
</dbReference>
<feature type="domain" description="Ig-like" evidence="6">
    <location>
        <begin position="372"/>
        <end position="472"/>
    </location>
</feature>
<feature type="region of interest" description="Disordered" evidence="3">
    <location>
        <begin position="176"/>
        <end position="241"/>
    </location>
</feature>
<dbReference type="SUPFAM" id="SSF48726">
    <property type="entry name" value="Immunoglobulin"/>
    <property type="match status" value="1"/>
</dbReference>
<dbReference type="Proteomes" id="UP001279410">
    <property type="component" value="Unassembled WGS sequence"/>
</dbReference>
<organism evidence="7 8">
    <name type="scientific">Lates japonicus</name>
    <name type="common">Japanese lates</name>
    <dbReference type="NCBI Taxonomy" id="270547"/>
    <lineage>
        <taxon>Eukaryota</taxon>
        <taxon>Metazoa</taxon>
        <taxon>Chordata</taxon>
        <taxon>Craniata</taxon>
        <taxon>Vertebrata</taxon>
        <taxon>Euteleostomi</taxon>
        <taxon>Actinopterygii</taxon>
        <taxon>Neopterygii</taxon>
        <taxon>Teleostei</taxon>
        <taxon>Neoteleostei</taxon>
        <taxon>Acanthomorphata</taxon>
        <taxon>Carangaria</taxon>
        <taxon>Carangaria incertae sedis</taxon>
        <taxon>Centropomidae</taxon>
        <taxon>Lates</taxon>
    </lineage>
</organism>
<evidence type="ECO:0000259" key="5">
    <source>
        <dbReference type="PROSITE" id="PS50287"/>
    </source>
</evidence>
<dbReference type="PANTHER" id="PTHR23098">
    <property type="entry name" value="AGAP001331-PA-RELATED"/>
    <property type="match status" value="1"/>
</dbReference>
<dbReference type="InterPro" id="IPR001190">
    <property type="entry name" value="SRCR"/>
</dbReference>
<comment type="caution">
    <text evidence="7">The sequence shown here is derived from an EMBL/GenBank/DDBJ whole genome shotgun (WGS) entry which is preliminary data.</text>
</comment>
<dbReference type="GO" id="GO:0005634">
    <property type="term" value="C:nucleus"/>
    <property type="evidence" value="ECO:0007669"/>
    <property type="project" value="TreeGrafter"/>
</dbReference>
<keyword evidence="4" id="KW-0472">Membrane</keyword>
<sequence length="685" mass="75089">MSASWRDDDEEFRVGGVKGGLRAKPRFSFTEVKLLLEAVKRNRYIILRKFNQGVSAETKKQTWAEITNQINGLGENHREVRQIMKKWADLKCDGKRRIAALRGPNGSNLRKKNLGPVERMVHKILMMSPGGDGDSDQDLGEDDDFSKLYTRGLPPNPTHYSYLNLTDASHSLPGGASLDISPLSSPEKELGGDPFHSSSDFDLDLGDDGERTMDFDENDDSVFSSYPSSLPPPTSTSLDPLPDDTLLRPPLINHLPPVIPPPRAQTHPTLSRPERPPAGLLAEDSHGSTVTPDDVRLAGGSNHCSAQGLLEKPAHLAKQLDSPAQIHAMSGWWESQAAAPSALALWDCVMLTGGLETFSGREVICSDLLAQPNISLSPSTDGVPRAELWGFQVFMGSTFSITCSVEPQYPGGSFQLIFTTNDTAQNYTLPAVNHSAHFLFSAADDTHRGDYTCVYHVYVFSNNFSSESQPLSLTVSASLTDLIIRLLVCLLEPDNVRLLGGASRCDGTLHMKQLGEWRPVVHWISEWEQMVAPVVCGQLGCGSEVSTKRRGSSSKHVWRFRLSCVKAHSVLYDGIDSSISLELICSDYLTRPNISFSPCIDGVSEVKEQGLQTTPTEGTTHVHHVSVSSHNFSSESQPLSLTVSASSTHLIIRVFLVLFMTFSAPLVFWCKENTQRRGQRGAGLP</sequence>
<evidence type="ECO:0000259" key="6">
    <source>
        <dbReference type="PROSITE" id="PS50835"/>
    </source>
</evidence>
<dbReference type="InterPro" id="IPR028002">
    <property type="entry name" value="Myb_DNA-bind_5"/>
</dbReference>
<dbReference type="PROSITE" id="PS50835">
    <property type="entry name" value="IG_LIKE"/>
    <property type="match status" value="1"/>
</dbReference>
<feature type="domain" description="SRCR" evidence="5">
    <location>
        <begin position="496"/>
        <end position="600"/>
    </location>
</feature>
<feature type="region of interest" description="Disordered" evidence="3">
    <location>
        <begin position="126"/>
        <end position="151"/>
    </location>
</feature>
<dbReference type="Gene3D" id="3.10.250.10">
    <property type="entry name" value="SRCR-like domain"/>
    <property type="match status" value="1"/>
</dbReference>
<dbReference type="PANTHER" id="PTHR23098:SF3">
    <property type="entry name" value="MYB-RELATED TRANSCRIPTION FACTOR, PARTNER OF PROFILIN"/>
    <property type="match status" value="1"/>
</dbReference>
<dbReference type="PROSITE" id="PS50287">
    <property type="entry name" value="SRCR_2"/>
    <property type="match status" value="1"/>
</dbReference>
<dbReference type="InterPro" id="IPR013783">
    <property type="entry name" value="Ig-like_fold"/>
</dbReference>
<keyword evidence="8" id="KW-1185">Reference proteome</keyword>
<evidence type="ECO:0000313" key="7">
    <source>
        <dbReference type="EMBL" id="GLD65690.1"/>
    </source>
</evidence>
<dbReference type="Gene3D" id="2.60.40.10">
    <property type="entry name" value="Immunoglobulins"/>
    <property type="match status" value="1"/>
</dbReference>
<gene>
    <name evidence="7" type="ORF">AKAME5_001713900</name>
</gene>
<protein>
    <submittedName>
        <fullName evidence="7">Flocculation protein FLO11-like protein</fullName>
    </submittedName>
</protein>
<dbReference type="SUPFAM" id="SSF56487">
    <property type="entry name" value="SRCR-like"/>
    <property type="match status" value="1"/>
</dbReference>
<evidence type="ECO:0000256" key="3">
    <source>
        <dbReference type="SAM" id="MobiDB-lite"/>
    </source>
</evidence>
<dbReference type="Pfam" id="PF00530">
    <property type="entry name" value="SRCR"/>
    <property type="match status" value="1"/>
</dbReference>
<evidence type="ECO:0000313" key="8">
    <source>
        <dbReference type="Proteomes" id="UP001279410"/>
    </source>
</evidence>
<reference evidence="7" key="1">
    <citation type="submission" date="2022-08" db="EMBL/GenBank/DDBJ databases">
        <title>Genome sequencing of akame (Lates japonicus).</title>
        <authorList>
            <person name="Hashiguchi Y."/>
            <person name="Takahashi H."/>
        </authorList>
    </citation>
    <scope>NUCLEOTIDE SEQUENCE</scope>
    <source>
        <strain evidence="7">Kochi</strain>
    </source>
</reference>